<dbReference type="AlphaFoldDB" id="I4D828"/>
<evidence type="ECO:0000313" key="1">
    <source>
        <dbReference type="EMBL" id="AFM41952.1"/>
    </source>
</evidence>
<gene>
    <name evidence="1" type="ordered locus">Desaci_3044</name>
</gene>
<dbReference type="Proteomes" id="UP000002892">
    <property type="component" value="Chromosome"/>
</dbReference>
<dbReference type="HOGENOM" id="CLU_173877_0_0_9"/>
<protein>
    <submittedName>
        <fullName evidence="1">Uncharacterized protein</fullName>
    </submittedName>
</protein>
<evidence type="ECO:0000313" key="2">
    <source>
        <dbReference type="Proteomes" id="UP000002892"/>
    </source>
</evidence>
<dbReference type="KEGG" id="dai:Desaci_3044"/>
<dbReference type="EMBL" id="CP003639">
    <property type="protein sequence ID" value="AFM41952.1"/>
    <property type="molecule type" value="Genomic_DNA"/>
</dbReference>
<proteinExistence type="predicted"/>
<accession>I4D828</accession>
<keyword evidence="2" id="KW-1185">Reference proteome</keyword>
<name>I4D828_DESAJ</name>
<reference evidence="1 2" key="1">
    <citation type="journal article" date="2012" name="J. Bacteriol.">
        <title>Complete genome sequences of Desulfosporosinus orientis DSM765T, Desulfosporosinus youngiae DSM17734T, Desulfosporosinus meridiei DSM13257T, and Desulfosporosinus acidiphilus DSM22704T.</title>
        <authorList>
            <person name="Pester M."/>
            <person name="Brambilla E."/>
            <person name="Alazard D."/>
            <person name="Rattei T."/>
            <person name="Weinmaier T."/>
            <person name="Han J."/>
            <person name="Lucas S."/>
            <person name="Lapidus A."/>
            <person name="Cheng J.F."/>
            <person name="Goodwin L."/>
            <person name="Pitluck S."/>
            <person name="Peters L."/>
            <person name="Ovchinnikova G."/>
            <person name="Teshima H."/>
            <person name="Detter J.C."/>
            <person name="Han C.S."/>
            <person name="Tapia R."/>
            <person name="Land M.L."/>
            <person name="Hauser L."/>
            <person name="Kyrpides N.C."/>
            <person name="Ivanova N.N."/>
            <person name="Pagani I."/>
            <person name="Huntmann M."/>
            <person name="Wei C.L."/>
            <person name="Davenport K.W."/>
            <person name="Daligault H."/>
            <person name="Chain P.S."/>
            <person name="Chen A."/>
            <person name="Mavromatis K."/>
            <person name="Markowitz V."/>
            <person name="Szeto E."/>
            <person name="Mikhailova N."/>
            <person name="Pati A."/>
            <person name="Wagner M."/>
            <person name="Woyke T."/>
            <person name="Ollivier B."/>
            <person name="Klenk H.P."/>
            <person name="Spring S."/>
            <person name="Loy A."/>
        </authorList>
    </citation>
    <scope>NUCLEOTIDE SEQUENCE [LARGE SCALE GENOMIC DNA]</scope>
    <source>
        <strain evidence="2">DSM 22704 / JCM 16185 / SJ4</strain>
    </source>
</reference>
<dbReference type="STRING" id="646529.Desaci_3044"/>
<sequence>MVEFPTEDRVKHSIHPDGFVQFSGENPHKILAKPIEVIAWFELNGRPHPSRFKLDDKEIKIEQVFSVSQEKLAGNPMFVFKCQSKINGELRPFEIKYELNTCKWMLWKM</sequence>
<dbReference type="eggNOG" id="ENOG5032Y4P">
    <property type="taxonomic scope" value="Bacteria"/>
</dbReference>
<organism evidence="1 2">
    <name type="scientific">Desulfosporosinus acidiphilus (strain DSM 22704 / JCM 16185 / SJ4)</name>
    <dbReference type="NCBI Taxonomy" id="646529"/>
    <lineage>
        <taxon>Bacteria</taxon>
        <taxon>Bacillati</taxon>
        <taxon>Bacillota</taxon>
        <taxon>Clostridia</taxon>
        <taxon>Eubacteriales</taxon>
        <taxon>Desulfitobacteriaceae</taxon>
        <taxon>Desulfosporosinus</taxon>
    </lineage>
</organism>